<protein>
    <submittedName>
        <fullName evidence="1">Uncharacterized protein</fullName>
    </submittedName>
</protein>
<reference evidence="1 2" key="2">
    <citation type="journal article" date="2022" name="Mol. Ecol. Resour.">
        <title>The genomes of chicory, endive, great burdock and yacon provide insights into Asteraceae paleo-polyploidization history and plant inulin production.</title>
        <authorList>
            <person name="Fan W."/>
            <person name="Wang S."/>
            <person name="Wang H."/>
            <person name="Wang A."/>
            <person name="Jiang F."/>
            <person name="Liu H."/>
            <person name="Zhao H."/>
            <person name="Xu D."/>
            <person name="Zhang Y."/>
        </authorList>
    </citation>
    <scope>NUCLEOTIDE SEQUENCE [LARGE SCALE GENOMIC DNA]</scope>
    <source>
        <strain evidence="2">cv. Punajuju</strain>
        <tissue evidence="1">Leaves</tissue>
    </source>
</reference>
<evidence type="ECO:0000313" key="2">
    <source>
        <dbReference type="Proteomes" id="UP001055811"/>
    </source>
</evidence>
<proteinExistence type="predicted"/>
<reference evidence="2" key="1">
    <citation type="journal article" date="2022" name="Mol. Ecol. Resour.">
        <title>The genomes of chicory, endive, great burdock and yacon provide insights into Asteraceae palaeo-polyploidization history and plant inulin production.</title>
        <authorList>
            <person name="Fan W."/>
            <person name="Wang S."/>
            <person name="Wang H."/>
            <person name="Wang A."/>
            <person name="Jiang F."/>
            <person name="Liu H."/>
            <person name="Zhao H."/>
            <person name="Xu D."/>
            <person name="Zhang Y."/>
        </authorList>
    </citation>
    <scope>NUCLEOTIDE SEQUENCE [LARGE SCALE GENOMIC DNA]</scope>
    <source>
        <strain evidence="2">cv. Punajuju</strain>
    </source>
</reference>
<sequence>MGFLPFDQHNECPISSFLHPFRQYCKDSKVQGFSIKCPIILVRDGVFFHSINIMNAQFPHFSIPPRQYYKDTEVQGLARHRNDSEVQGLARDVIKS</sequence>
<organism evidence="1 2">
    <name type="scientific">Cichorium intybus</name>
    <name type="common">Chicory</name>
    <dbReference type="NCBI Taxonomy" id="13427"/>
    <lineage>
        <taxon>Eukaryota</taxon>
        <taxon>Viridiplantae</taxon>
        <taxon>Streptophyta</taxon>
        <taxon>Embryophyta</taxon>
        <taxon>Tracheophyta</taxon>
        <taxon>Spermatophyta</taxon>
        <taxon>Magnoliopsida</taxon>
        <taxon>eudicotyledons</taxon>
        <taxon>Gunneridae</taxon>
        <taxon>Pentapetalae</taxon>
        <taxon>asterids</taxon>
        <taxon>campanulids</taxon>
        <taxon>Asterales</taxon>
        <taxon>Asteraceae</taxon>
        <taxon>Cichorioideae</taxon>
        <taxon>Cichorieae</taxon>
        <taxon>Cichoriinae</taxon>
        <taxon>Cichorium</taxon>
    </lineage>
</organism>
<dbReference type="EMBL" id="CM042017">
    <property type="protein sequence ID" value="KAI3688648.1"/>
    <property type="molecule type" value="Genomic_DNA"/>
</dbReference>
<comment type="caution">
    <text evidence="1">The sequence shown here is derived from an EMBL/GenBank/DDBJ whole genome shotgun (WGS) entry which is preliminary data.</text>
</comment>
<dbReference type="Proteomes" id="UP001055811">
    <property type="component" value="Linkage Group LG09"/>
</dbReference>
<accession>A0ACB8YTC8</accession>
<name>A0ACB8YTC8_CICIN</name>
<gene>
    <name evidence="1" type="ORF">L2E82_46379</name>
</gene>
<evidence type="ECO:0000313" key="1">
    <source>
        <dbReference type="EMBL" id="KAI3688648.1"/>
    </source>
</evidence>
<keyword evidence="2" id="KW-1185">Reference proteome</keyword>